<reference evidence="2" key="2">
    <citation type="submission" date="2016-06" db="EMBL/GenBank/DDBJ databases">
        <title>The genome of a short-lived fish provides insights into sex chromosome evolution and the genetic control of aging.</title>
        <authorList>
            <person name="Reichwald K."/>
            <person name="Felder M."/>
            <person name="Petzold A."/>
            <person name="Koch P."/>
            <person name="Groth M."/>
            <person name="Platzer M."/>
        </authorList>
    </citation>
    <scope>NUCLEOTIDE SEQUENCE</scope>
    <source>
        <tissue evidence="2">Brain</tissue>
    </source>
</reference>
<dbReference type="AlphaFoldDB" id="A0A1A8CXT8"/>
<feature type="non-terminal residue" evidence="2">
    <location>
        <position position="1"/>
    </location>
</feature>
<organism evidence="2">
    <name type="scientific">Nothobranchius kadleci</name>
    <name type="common">African annual killifish</name>
    <dbReference type="NCBI Taxonomy" id="1051664"/>
    <lineage>
        <taxon>Eukaryota</taxon>
        <taxon>Metazoa</taxon>
        <taxon>Chordata</taxon>
        <taxon>Craniata</taxon>
        <taxon>Vertebrata</taxon>
        <taxon>Euteleostomi</taxon>
        <taxon>Actinopterygii</taxon>
        <taxon>Neopterygii</taxon>
        <taxon>Teleostei</taxon>
        <taxon>Neoteleostei</taxon>
        <taxon>Acanthomorphata</taxon>
        <taxon>Ovalentaria</taxon>
        <taxon>Atherinomorphae</taxon>
        <taxon>Cyprinodontiformes</taxon>
        <taxon>Nothobranchiidae</taxon>
        <taxon>Nothobranchius</taxon>
    </lineage>
</organism>
<accession>A0A1A8CXT8</accession>
<protein>
    <submittedName>
        <fullName evidence="2">U-box domain containing 5</fullName>
    </submittedName>
</protein>
<sequence length="83" mass="8674">PSGSSHEQLLSASLDTALTSALQGRPSFTSSLPQQQAATSGSTELRQRSGCKSTSAEGNDTTKLFRCCLSRPVPDLPKSHATP</sequence>
<feature type="compositionally biased region" description="Polar residues" evidence="1">
    <location>
        <begin position="26"/>
        <end position="58"/>
    </location>
</feature>
<evidence type="ECO:0000313" key="2">
    <source>
        <dbReference type="EMBL" id="SBP83650.1"/>
    </source>
</evidence>
<proteinExistence type="predicted"/>
<reference evidence="2" key="1">
    <citation type="submission" date="2016-05" db="EMBL/GenBank/DDBJ databases">
        <authorList>
            <person name="Lavstsen T."/>
            <person name="Jespersen J.S."/>
        </authorList>
    </citation>
    <scope>NUCLEOTIDE SEQUENCE</scope>
    <source>
        <tissue evidence="2">Brain</tissue>
    </source>
</reference>
<evidence type="ECO:0000256" key="1">
    <source>
        <dbReference type="SAM" id="MobiDB-lite"/>
    </source>
</evidence>
<dbReference type="EMBL" id="HADZ01019709">
    <property type="protein sequence ID" value="SBP83650.1"/>
    <property type="molecule type" value="Transcribed_RNA"/>
</dbReference>
<feature type="region of interest" description="Disordered" evidence="1">
    <location>
        <begin position="21"/>
        <end position="58"/>
    </location>
</feature>
<name>A0A1A8CXT8_NOTKA</name>
<gene>
    <name evidence="2" type="primary">UBOX5</name>
</gene>